<evidence type="ECO:0000313" key="3">
    <source>
        <dbReference type="Proteomes" id="UP000265520"/>
    </source>
</evidence>
<accession>A0A392SL80</accession>
<comment type="caution">
    <text evidence="2">The sequence shown here is derived from an EMBL/GenBank/DDBJ whole genome shotgun (WGS) entry which is preliminary data.</text>
</comment>
<name>A0A392SL80_9FABA</name>
<dbReference type="AlphaFoldDB" id="A0A392SL80"/>
<dbReference type="Proteomes" id="UP000265520">
    <property type="component" value="Unassembled WGS sequence"/>
</dbReference>
<reference evidence="2 3" key="1">
    <citation type="journal article" date="2018" name="Front. Plant Sci.">
        <title>Red Clover (Trifolium pratense) and Zigzag Clover (T. medium) - A Picture of Genomic Similarities and Differences.</title>
        <authorList>
            <person name="Dluhosova J."/>
            <person name="Istvanek J."/>
            <person name="Nedelnik J."/>
            <person name="Repkova J."/>
        </authorList>
    </citation>
    <scope>NUCLEOTIDE SEQUENCE [LARGE SCALE GENOMIC DNA]</scope>
    <source>
        <strain evidence="3">cv. 10/8</strain>
        <tissue evidence="2">Leaf</tissue>
    </source>
</reference>
<feature type="non-terminal residue" evidence="2">
    <location>
        <position position="1"/>
    </location>
</feature>
<evidence type="ECO:0000313" key="2">
    <source>
        <dbReference type="EMBL" id="MCI48725.1"/>
    </source>
</evidence>
<keyword evidence="3" id="KW-1185">Reference proteome</keyword>
<sequence length="52" mass="5598">LPLFVGVDLLLAVTSGVQTEATMHDLFAGVPAAASLISGWRSWKREQLNETT</sequence>
<evidence type="ECO:0000256" key="1">
    <source>
        <dbReference type="SAM" id="SignalP"/>
    </source>
</evidence>
<protein>
    <submittedName>
        <fullName evidence="2">Uncharacterized protein</fullName>
    </submittedName>
</protein>
<keyword evidence="1" id="KW-0732">Signal</keyword>
<dbReference type="EMBL" id="LXQA010390684">
    <property type="protein sequence ID" value="MCI48725.1"/>
    <property type="molecule type" value="Genomic_DNA"/>
</dbReference>
<feature type="chain" id="PRO_5017459475" evidence="1">
    <location>
        <begin position="20"/>
        <end position="52"/>
    </location>
</feature>
<organism evidence="2 3">
    <name type="scientific">Trifolium medium</name>
    <dbReference type="NCBI Taxonomy" id="97028"/>
    <lineage>
        <taxon>Eukaryota</taxon>
        <taxon>Viridiplantae</taxon>
        <taxon>Streptophyta</taxon>
        <taxon>Embryophyta</taxon>
        <taxon>Tracheophyta</taxon>
        <taxon>Spermatophyta</taxon>
        <taxon>Magnoliopsida</taxon>
        <taxon>eudicotyledons</taxon>
        <taxon>Gunneridae</taxon>
        <taxon>Pentapetalae</taxon>
        <taxon>rosids</taxon>
        <taxon>fabids</taxon>
        <taxon>Fabales</taxon>
        <taxon>Fabaceae</taxon>
        <taxon>Papilionoideae</taxon>
        <taxon>50 kb inversion clade</taxon>
        <taxon>NPAAA clade</taxon>
        <taxon>Hologalegina</taxon>
        <taxon>IRL clade</taxon>
        <taxon>Trifolieae</taxon>
        <taxon>Trifolium</taxon>
    </lineage>
</organism>
<proteinExistence type="predicted"/>
<feature type="signal peptide" evidence="1">
    <location>
        <begin position="1"/>
        <end position="19"/>
    </location>
</feature>